<comment type="caution">
    <text evidence="2">The sequence shown here is derived from an EMBL/GenBank/DDBJ whole genome shotgun (WGS) entry which is preliminary data.</text>
</comment>
<evidence type="ECO:0000313" key="2">
    <source>
        <dbReference type="EMBL" id="OEE40405.1"/>
    </source>
</evidence>
<protein>
    <submittedName>
        <fullName evidence="2">Uncharacterized protein</fullName>
    </submittedName>
</protein>
<keyword evidence="1" id="KW-0175">Coiled coil</keyword>
<evidence type="ECO:0000313" key="3">
    <source>
        <dbReference type="Proteomes" id="UP000094808"/>
    </source>
</evidence>
<dbReference type="Proteomes" id="UP000094808">
    <property type="component" value="Unassembled WGS sequence"/>
</dbReference>
<dbReference type="EMBL" id="AJYS02000067">
    <property type="protein sequence ID" value="OEE40405.1"/>
    <property type="molecule type" value="Genomic_DNA"/>
</dbReference>
<sequence length="318" mass="35940">MQIAHSTKLQMHYYLENGSHSMDAIARNKCESEVLAIVQEIATVLNTQIVIEAEAWKEGGLRDIWAFTNANAAVISVIVSIAGIVISRIPTTDPELEQLQKEDLKLSILERRINLAKLQKEVEEDKVTQDTVEKVASLVDTNYKVVTRKSNFYKQLNNTPKITKVGINGLDKEGEEAFKEAMVQRSDFKRFILHSNTLPVQIEDNAVIEIISPVLRNGRHKWKGIYKGESISFSMNDQDFKRDVLSEQISFTHGAAIKCVLHIHRKLDEVGDVVVTGYSVDTVIENGQESVFQETMQGKKYRHQKALKDAQQDLFASN</sequence>
<dbReference type="AlphaFoldDB" id="A0A853R7H6"/>
<feature type="coiled-coil region" evidence="1">
    <location>
        <begin position="99"/>
        <end position="126"/>
    </location>
</feature>
<dbReference type="RefSeq" id="WP_017046204.1">
    <property type="nucleotide sequence ID" value="NZ_AJYS02000067.1"/>
</dbReference>
<name>A0A853R7H6_9VIBR</name>
<accession>A0A853R7H6</accession>
<proteinExistence type="predicted"/>
<evidence type="ECO:0000256" key="1">
    <source>
        <dbReference type="SAM" id="Coils"/>
    </source>
</evidence>
<gene>
    <name evidence="2" type="ORF">A1QS_14360</name>
</gene>
<reference evidence="2 3" key="1">
    <citation type="journal article" date="2012" name="Science">
        <title>Ecological populations of bacteria act as socially cohesive units of antibiotic production and resistance.</title>
        <authorList>
            <person name="Cordero O.X."/>
            <person name="Wildschutte H."/>
            <person name="Kirkup B."/>
            <person name="Proehl S."/>
            <person name="Ngo L."/>
            <person name="Hussain F."/>
            <person name="Le Roux F."/>
            <person name="Mincer T."/>
            <person name="Polz M.F."/>
        </authorList>
    </citation>
    <scope>NUCLEOTIDE SEQUENCE [LARGE SCALE GENOMIC DNA]</scope>
    <source>
        <strain evidence="2 3">FS-238</strain>
    </source>
</reference>
<organism evidence="2 3">
    <name type="scientific">Vibrio ordalii FS-238</name>
    <dbReference type="NCBI Taxonomy" id="617133"/>
    <lineage>
        <taxon>Bacteria</taxon>
        <taxon>Pseudomonadati</taxon>
        <taxon>Pseudomonadota</taxon>
        <taxon>Gammaproteobacteria</taxon>
        <taxon>Vibrionales</taxon>
        <taxon>Vibrionaceae</taxon>
        <taxon>Vibrio</taxon>
    </lineage>
</organism>
<keyword evidence="3" id="KW-1185">Reference proteome</keyword>